<dbReference type="EMBL" id="QRYC01000001">
    <property type="protein sequence ID" value="RGU59085.1"/>
    <property type="molecule type" value="Genomic_DNA"/>
</dbReference>
<dbReference type="Gene3D" id="3.30.565.10">
    <property type="entry name" value="Histidine kinase-like ATPase, C-terminal domain"/>
    <property type="match status" value="1"/>
</dbReference>
<keyword evidence="6 9" id="KW-0067">ATP-binding</keyword>
<dbReference type="InterPro" id="IPR003594">
    <property type="entry name" value="HATPase_dom"/>
</dbReference>
<evidence type="ECO:0000313" key="10">
    <source>
        <dbReference type="Proteomes" id="UP000284243"/>
    </source>
</evidence>
<keyword evidence="3" id="KW-0808">Transferase</keyword>
<dbReference type="GO" id="GO:0000160">
    <property type="term" value="P:phosphorelay signal transduction system"/>
    <property type="evidence" value="ECO:0007669"/>
    <property type="project" value="UniProtKB-KW"/>
</dbReference>
<dbReference type="SUPFAM" id="SSF55874">
    <property type="entry name" value="ATPase domain of HSP90 chaperone/DNA topoisomerase II/histidine kinase"/>
    <property type="match status" value="1"/>
</dbReference>
<dbReference type="Proteomes" id="UP000284243">
    <property type="component" value="Unassembled WGS sequence"/>
</dbReference>
<dbReference type="GO" id="GO:0004673">
    <property type="term" value="F:protein histidine kinase activity"/>
    <property type="evidence" value="ECO:0007669"/>
    <property type="project" value="UniProtKB-EC"/>
</dbReference>
<accession>A0A412TZ82</accession>
<dbReference type="PRINTS" id="PR00344">
    <property type="entry name" value="BCTRLSENSOR"/>
</dbReference>
<evidence type="ECO:0000256" key="3">
    <source>
        <dbReference type="ARBA" id="ARBA00022679"/>
    </source>
</evidence>
<dbReference type="PANTHER" id="PTHR43065">
    <property type="entry name" value="SENSOR HISTIDINE KINASE"/>
    <property type="match status" value="1"/>
</dbReference>
<dbReference type="Gene3D" id="3.30.450.20">
    <property type="entry name" value="PAS domain"/>
    <property type="match status" value="1"/>
</dbReference>
<protein>
    <recommendedName>
        <fullName evidence="2">histidine kinase</fullName>
        <ecNumber evidence="2">2.7.13.3</ecNumber>
    </recommendedName>
</protein>
<comment type="catalytic activity">
    <reaction evidence="1">
        <text>ATP + protein L-histidine = ADP + protein N-phospho-L-histidine.</text>
        <dbReference type="EC" id="2.7.13.3"/>
    </reaction>
</comment>
<organism evidence="9 10">
    <name type="scientific">Odoribacter splanchnicus</name>
    <dbReference type="NCBI Taxonomy" id="28118"/>
    <lineage>
        <taxon>Bacteria</taxon>
        <taxon>Pseudomonadati</taxon>
        <taxon>Bacteroidota</taxon>
        <taxon>Bacteroidia</taxon>
        <taxon>Bacteroidales</taxon>
        <taxon>Odoribacteraceae</taxon>
        <taxon>Odoribacter</taxon>
    </lineage>
</organism>
<dbReference type="InterPro" id="IPR035965">
    <property type="entry name" value="PAS-like_dom_sf"/>
</dbReference>
<sequence>MYRILSSLLAIVILSIVSWQAFREGNYLGGALAAAGIIGLTGLIFYFINTTNRKLTYFFSALENDDYTIRFVENEGMQSERLLNHILNRIKSIIQNTRIEIQQKERYYELILNSISSGVIALDDNGFVLQLNRFALKLIDLEVFTHVSQLRKVSPVLVEAFKEIRPGENRRVTYTNERGSIQLLITASGITVNGKHTRLLVINDIENEMDEKEIDSWIRLIRVLAHEIMNSIAPITSLSDTLLEIHKTNPAAHTPETIRQNTINGLQVISETGKGLVSFVESYRKFTRIPQPEKEIIELNEFIQRMIILCSMEPNFSAITIQTQLTPENIRVYADPNLLGQVMLNLMKNAIQALQNRENPILRVVAEQLPTGNIRLQVIDNGPGIPSDMINEIFVPFFTTKNEGTGIGLSIARQIMRAHGGNLKVSSIPDKETVFTLVL</sequence>
<proteinExistence type="predicted"/>
<dbReference type="Pfam" id="PF02518">
    <property type="entry name" value="HATPase_c"/>
    <property type="match status" value="1"/>
</dbReference>
<dbReference type="GO" id="GO:0005524">
    <property type="term" value="F:ATP binding"/>
    <property type="evidence" value="ECO:0007669"/>
    <property type="project" value="UniProtKB-KW"/>
</dbReference>
<dbReference type="PROSITE" id="PS50109">
    <property type="entry name" value="HIS_KIN"/>
    <property type="match status" value="1"/>
</dbReference>
<evidence type="ECO:0000256" key="2">
    <source>
        <dbReference type="ARBA" id="ARBA00012438"/>
    </source>
</evidence>
<dbReference type="SMART" id="SM00387">
    <property type="entry name" value="HATPase_c"/>
    <property type="match status" value="1"/>
</dbReference>
<dbReference type="InterPro" id="IPR005467">
    <property type="entry name" value="His_kinase_dom"/>
</dbReference>
<gene>
    <name evidence="9" type="ORF">DWW57_01470</name>
</gene>
<dbReference type="AlphaFoldDB" id="A0A412TZ82"/>
<comment type="caution">
    <text evidence="9">The sequence shown here is derived from an EMBL/GenBank/DDBJ whole genome shotgun (WGS) entry which is preliminary data.</text>
</comment>
<evidence type="ECO:0000259" key="8">
    <source>
        <dbReference type="PROSITE" id="PS50109"/>
    </source>
</evidence>
<evidence type="ECO:0000256" key="5">
    <source>
        <dbReference type="ARBA" id="ARBA00022777"/>
    </source>
</evidence>
<keyword evidence="4" id="KW-0547">Nucleotide-binding</keyword>
<evidence type="ECO:0000256" key="1">
    <source>
        <dbReference type="ARBA" id="ARBA00000085"/>
    </source>
</evidence>
<dbReference type="InterPro" id="IPR036890">
    <property type="entry name" value="HATPase_C_sf"/>
</dbReference>
<evidence type="ECO:0000256" key="4">
    <source>
        <dbReference type="ARBA" id="ARBA00022741"/>
    </source>
</evidence>
<dbReference type="PANTHER" id="PTHR43065:SF46">
    <property type="entry name" value="C4-DICARBOXYLATE TRANSPORT SENSOR PROTEIN DCTB"/>
    <property type="match status" value="1"/>
</dbReference>
<evidence type="ECO:0000256" key="6">
    <source>
        <dbReference type="ARBA" id="ARBA00022840"/>
    </source>
</evidence>
<dbReference type="EC" id="2.7.13.3" evidence="2"/>
<evidence type="ECO:0000256" key="7">
    <source>
        <dbReference type="ARBA" id="ARBA00023012"/>
    </source>
</evidence>
<keyword evidence="5" id="KW-0418">Kinase</keyword>
<evidence type="ECO:0000313" key="9">
    <source>
        <dbReference type="EMBL" id="RGU59085.1"/>
    </source>
</evidence>
<reference evidence="9 10" key="1">
    <citation type="submission" date="2018-08" db="EMBL/GenBank/DDBJ databases">
        <title>A genome reference for cultivated species of the human gut microbiota.</title>
        <authorList>
            <person name="Zou Y."/>
            <person name="Xue W."/>
            <person name="Luo G."/>
        </authorList>
    </citation>
    <scope>NUCLEOTIDE SEQUENCE [LARGE SCALE GENOMIC DNA]</scope>
    <source>
        <strain evidence="9 10">AF16-14</strain>
    </source>
</reference>
<dbReference type="RefSeq" id="WP_022161060.1">
    <property type="nucleotide sequence ID" value="NZ_BAABYK010000001.1"/>
</dbReference>
<name>A0A412TZ82_9BACT</name>
<feature type="domain" description="Histidine kinase" evidence="8">
    <location>
        <begin position="223"/>
        <end position="439"/>
    </location>
</feature>
<dbReference type="SUPFAM" id="SSF55785">
    <property type="entry name" value="PYP-like sensor domain (PAS domain)"/>
    <property type="match status" value="1"/>
</dbReference>
<keyword evidence="7" id="KW-0902">Two-component regulatory system</keyword>
<dbReference type="InterPro" id="IPR004358">
    <property type="entry name" value="Sig_transdc_His_kin-like_C"/>
</dbReference>